<evidence type="ECO:0000313" key="2">
    <source>
        <dbReference type="Proteomes" id="UP000008630"/>
    </source>
</evidence>
<proteinExistence type="predicted"/>
<sequence>MFLIRYEKNPKQIIKCKDKNLYSLQRSEYLKKIVSLHRF</sequence>
<keyword evidence="2" id="KW-1185">Reference proteome</keyword>
<reference evidence="1 2" key="2">
    <citation type="journal article" date="2011" name="Stand. Genomic Sci.">
        <title>Complete genome sequence of Bacteroides helcogenes type strain (P 36-108).</title>
        <authorList>
            <person name="Pati A."/>
            <person name="Gronow S."/>
            <person name="Zeytun A."/>
            <person name="Lapidus A."/>
            <person name="Nolan M."/>
            <person name="Hammon N."/>
            <person name="Deshpande S."/>
            <person name="Cheng J.F."/>
            <person name="Tapia R."/>
            <person name="Han C."/>
            <person name="Goodwin L."/>
            <person name="Pitluck S."/>
            <person name="Liolios K."/>
            <person name="Pagani I."/>
            <person name="Ivanova N."/>
            <person name="Mavromatis K."/>
            <person name="Chen A."/>
            <person name="Palaniappan K."/>
            <person name="Land M."/>
            <person name="Hauser L."/>
            <person name="Chang Y.J."/>
            <person name="Jeffries C.D."/>
            <person name="Detter J.C."/>
            <person name="Brambilla E."/>
            <person name="Rohde M."/>
            <person name="Goker M."/>
            <person name="Woyke T."/>
            <person name="Bristow J."/>
            <person name="Eisen J.A."/>
            <person name="Markowitz V."/>
            <person name="Hugenholtz P."/>
            <person name="Kyrpides N.C."/>
            <person name="Klenk H.P."/>
            <person name="Lucas S."/>
        </authorList>
    </citation>
    <scope>NUCLEOTIDE SEQUENCE [LARGE SCALE GENOMIC DNA]</scope>
    <source>
        <strain evidence="2">ATCC 35417 / DSM 20613 / JCM 6297 / CCUG 15421 / P 36-108</strain>
    </source>
</reference>
<reference key="1">
    <citation type="submission" date="2010-11" db="EMBL/GenBank/DDBJ databases">
        <title>The complete genome of Bacteroides helcogenes P 36-108.</title>
        <authorList>
            <consortium name="US DOE Joint Genome Institute (JGI-PGF)"/>
            <person name="Lucas S."/>
            <person name="Copeland A."/>
            <person name="Lapidus A."/>
            <person name="Bruce D."/>
            <person name="Goodwin L."/>
            <person name="Pitluck S."/>
            <person name="Kyrpides N."/>
            <person name="Mavromatis K."/>
            <person name="Ivanova N."/>
            <person name="Zeytun A."/>
            <person name="Brettin T."/>
            <person name="Detter J.C."/>
            <person name="Tapia R."/>
            <person name="Han C."/>
            <person name="Land M."/>
            <person name="Hauser L."/>
            <person name="Markowitz V."/>
            <person name="Cheng J.-F."/>
            <person name="Hugenholtz P."/>
            <person name="Woyke T."/>
            <person name="Wu D."/>
            <person name="Gronow S."/>
            <person name="Wellnitz S."/>
            <person name="Brambilla E."/>
            <person name="Klenk H.-P."/>
            <person name="Eisen J.A."/>
        </authorList>
    </citation>
    <scope>NUCLEOTIDE SEQUENCE</scope>
    <source>
        <strain>P 36-108</strain>
    </source>
</reference>
<dbReference type="STRING" id="693979.Bache_3051"/>
<dbReference type="HOGENOM" id="CLU_3305108_0_0_10"/>
<dbReference type="Proteomes" id="UP000008630">
    <property type="component" value="Chromosome"/>
</dbReference>
<dbReference type="AlphaFoldDB" id="E6SQD3"/>
<dbReference type="EMBL" id="CP002352">
    <property type="protein sequence ID" value="ADV44980.1"/>
    <property type="molecule type" value="Genomic_DNA"/>
</dbReference>
<organism evidence="1 2">
    <name type="scientific">Bacteroides helcogenes (strain ATCC 35417 / DSM 20613 / JCM 6297 / CCUG 15421 / P 36-108)</name>
    <dbReference type="NCBI Taxonomy" id="693979"/>
    <lineage>
        <taxon>Bacteria</taxon>
        <taxon>Pseudomonadati</taxon>
        <taxon>Bacteroidota</taxon>
        <taxon>Bacteroidia</taxon>
        <taxon>Bacteroidales</taxon>
        <taxon>Bacteroidaceae</taxon>
        <taxon>Bacteroides</taxon>
    </lineage>
</organism>
<evidence type="ECO:0000313" key="1">
    <source>
        <dbReference type="EMBL" id="ADV44980.1"/>
    </source>
</evidence>
<gene>
    <name evidence="1" type="ordered locus">Bache_3051</name>
</gene>
<name>E6SQD3_BACT6</name>
<protein>
    <submittedName>
        <fullName evidence="1">Uncharacterized protein</fullName>
    </submittedName>
</protein>
<accession>E6SQD3</accession>
<dbReference type="KEGG" id="bhl:Bache_3051"/>